<dbReference type="Proteomes" id="UP000217790">
    <property type="component" value="Unassembled WGS sequence"/>
</dbReference>
<name>A0A2H3D2D4_ARMGA</name>
<gene>
    <name evidence="1" type="ORF">ARMGADRAFT_941819</name>
</gene>
<reference evidence="2" key="1">
    <citation type="journal article" date="2017" name="Nat. Ecol. Evol.">
        <title>Genome expansion and lineage-specific genetic innovations in the forest pathogenic fungi Armillaria.</title>
        <authorList>
            <person name="Sipos G."/>
            <person name="Prasanna A.N."/>
            <person name="Walter M.C."/>
            <person name="O'Connor E."/>
            <person name="Balint B."/>
            <person name="Krizsan K."/>
            <person name="Kiss B."/>
            <person name="Hess J."/>
            <person name="Varga T."/>
            <person name="Slot J."/>
            <person name="Riley R."/>
            <person name="Boka B."/>
            <person name="Rigling D."/>
            <person name="Barry K."/>
            <person name="Lee J."/>
            <person name="Mihaltcheva S."/>
            <person name="LaButti K."/>
            <person name="Lipzen A."/>
            <person name="Waldron R."/>
            <person name="Moloney N.M."/>
            <person name="Sperisen C."/>
            <person name="Kredics L."/>
            <person name="Vagvoelgyi C."/>
            <person name="Patrignani A."/>
            <person name="Fitzpatrick D."/>
            <person name="Nagy I."/>
            <person name="Doyle S."/>
            <person name="Anderson J.B."/>
            <person name="Grigoriev I.V."/>
            <person name="Gueldener U."/>
            <person name="Muensterkoetter M."/>
            <person name="Nagy L.G."/>
        </authorList>
    </citation>
    <scope>NUCLEOTIDE SEQUENCE [LARGE SCALE GENOMIC DNA]</scope>
    <source>
        <strain evidence="2">Ar21-2</strain>
    </source>
</reference>
<evidence type="ECO:0000313" key="2">
    <source>
        <dbReference type="Proteomes" id="UP000217790"/>
    </source>
</evidence>
<proteinExistence type="predicted"/>
<protein>
    <submittedName>
        <fullName evidence="1">Uncharacterized protein</fullName>
    </submittedName>
</protein>
<sequence>CPVATLKSLFTESDRTTCDPAFPLFPSPDDPTKPITWSFFISTIHEALSAAGYDPSLFAGHSF</sequence>
<dbReference type="AlphaFoldDB" id="A0A2H3D2D4"/>
<dbReference type="InParanoid" id="A0A2H3D2D4"/>
<dbReference type="EMBL" id="KZ293690">
    <property type="protein sequence ID" value="PBK85582.1"/>
    <property type="molecule type" value="Genomic_DNA"/>
</dbReference>
<dbReference type="OrthoDB" id="3067625at2759"/>
<feature type="non-terminal residue" evidence="1">
    <location>
        <position position="1"/>
    </location>
</feature>
<organism evidence="1 2">
    <name type="scientific">Armillaria gallica</name>
    <name type="common">Bulbous honey fungus</name>
    <name type="synonym">Armillaria bulbosa</name>
    <dbReference type="NCBI Taxonomy" id="47427"/>
    <lineage>
        <taxon>Eukaryota</taxon>
        <taxon>Fungi</taxon>
        <taxon>Dikarya</taxon>
        <taxon>Basidiomycota</taxon>
        <taxon>Agaricomycotina</taxon>
        <taxon>Agaricomycetes</taxon>
        <taxon>Agaricomycetidae</taxon>
        <taxon>Agaricales</taxon>
        <taxon>Marasmiineae</taxon>
        <taxon>Physalacriaceae</taxon>
        <taxon>Armillaria</taxon>
    </lineage>
</organism>
<accession>A0A2H3D2D4</accession>
<evidence type="ECO:0000313" key="1">
    <source>
        <dbReference type="EMBL" id="PBK85582.1"/>
    </source>
</evidence>
<keyword evidence="2" id="KW-1185">Reference proteome</keyword>